<protein>
    <submittedName>
        <fullName evidence="1">SEC-C metal-binding domain-containing protein</fullName>
    </submittedName>
</protein>
<evidence type="ECO:0000313" key="2">
    <source>
        <dbReference type="Proteomes" id="UP001597510"/>
    </source>
</evidence>
<evidence type="ECO:0000313" key="1">
    <source>
        <dbReference type="EMBL" id="MFD2522766.1"/>
    </source>
</evidence>
<dbReference type="PANTHER" id="PTHR33747">
    <property type="entry name" value="UPF0225 PROTEIN SCO1677"/>
    <property type="match status" value="1"/>
</dbReference>
<name>A0ABW5JAF4_9BACT</name>
<sequence>MFTYQIKNPAEAFVGFEIEEGEFAGNKLKSKDLQPCLELTCNCGNIYFTDDTEQLYALDVSKSQVLRYTETEAIDSTQDTFLKSLETQISGEQWSELNAFFKNLKGMSSEMADADKIQANFPNYKKVLQDSQMVSYFEVLPWSIDLNIEIDGTKYWISDFYCLKPSCNCTSVLLLLSLSYDVEPSLELWYDYRTQEVSMGQLDDKQLPATKIIRELRYTQAEKFRQTFRTRHARMTTFFTNFLKRNNISPAVQSPIIAGNVVGRNDLCSCGSGKKYKKCCGA</sequence>
<dbReference type="EMBL" id="JBHULC010000021">
    <property type="protein sequence ID" value="MFD2522766.1"/>
    <property type="molecule type" value="Genomic_DNA"/>
</dbReference>
<dbReference type="Gene3D" id="3.10.450.50">
    <property type="match status" value="1"/>
</dbReference>
<gene>
    <name evidence="1" type="ORF">ACFSR2_17840</name>
</gene>
<dbReference type="Proteomes" id="UP001597510">
    <property type="component" value="Unassembled WGS sequence"/>
</dbReference>
<dbReference type="SUPFAM" id="SSF103642">
    <property type="entry name" value="Sec-C motif"/>
    <property type="match status" value="1"/>
</dbReference>
<reference evidence="2" key="1">
    <citation type="journal article" date="2019" name="Int. J. Syst. Evol. Microbiol.">
        <title>The Global Catalogue of Microorganisms (GCM) 10K type strain sequencing project: providing services to taxonomists for standard genome sequencing and annotation.</title>
        <authorList>
            <consortium name="The Broad Institute Genomics Platform"/>
            <consortium name="The Broad Institute Genome Sequencing Center for Infectious Disease"/>
            <person name="Wu L."/>
            <person name="Ma J."/>
        </authorList>
    </citation>
    <scope>NUCLEOTIDE SEQUENCE [LARGE SCALE GENOMIC DNA]</scope>
    <source>
        <strain evidence="2">KCTC 52344</strain>
    </source>
</reference>
<proteinExistence type="predicted"/>
<dbReference type="RefSeq" id="WP_340237861.1">
    <property type="nucleotide sequence ID" value="NZ_JBBEWC010000008.1"/>
</dbReference>
<dbReference type="Pfam" id="PF02810">
    <property type="entry name" value="SEC-C"/>
    <property type="match status" value="1"/>
</dbReference>
<organism evidence="1 2">
    <name type="scientific">Emticicia soli</name>
    <dbReference type="NCBI Taxonomy" id="2027878"/>
    <lineage>
        <taxon>Bacteria</taxon>
        <taxon>Pseudomonadati</taxon>
        <taxon>Bacteroidota</taxon>
        <taxon>Cytophagia</taxon>
        <taxon>Cytophagales</taxon>
        <taxon>Leadbetterellaceae</taxon>
        <taxon>Emticicia</taxon>
    </lineage>
</organism>
<comment type="caution">
    <text evidence="1">The sequence shown here is derived from an EMBL/GenBank/DDBJ whole genome shotgun (WGS) entry which is preliminary data.</text>
</comment>
<accession>A0ABW5JAF4</accession>
<dbReference type="PANTHER" id="PTHR33747:SF1">
    <property type="entry name" value="ADENYLATE CYCLASE-ASSOCIATED CAP C-TERMINAL DOMAIN-CONTAINING PROTEIN"/>
    <property type="match status" value="1"/>
</dbReference>
<keyword evidence="2" id="KW-1185">Reference proteome</keyword>
<dbReference type="InterPro" id="IPR004027">
    <property type="entry name" value="SEC_C_motif"/>
</dbReference>